<feature type="region of interest" description="Disordered" evidence="1">
    <location>
        <begin position="1"/>
        <end position="54"/>
    </location>
</feature>
<proteinExistence type="predicted"/>
<feature type="compositionally biased region" description="Basic and acidic residues" evidence="1">
    <location>
        <begin position="11"/>
        <end position="28"/>
    </location>
</feature>
<dbReference type="AlphaFoldDB" id="A0A4Y9KQF4"/>
<reference evidence="2 3" key="1">
    <citation type="submission" date="2019-03" db="EMBL/GenBank/DDBJ databases">
        <title>Bradyrhizobium strains diversity isolated from Chamaecrista fasciculata.</title>
        <authorList>
            <person name="Urquiaga M.C.O."/>
            <person name="Hungria M."/>
            <person name="Delamuta J.R.M."/>
        </authorList>
    </citation>
    <scope>NUCLEOTIDE SEQUENCE [LARGE SCALE GENOMIC DNA]</scope>
    <source>
        <strain evidence="2 3">CNPSo 3424</strain>
    </source>
</reference>
<protein>
    <submittedName>
        <fullName evidence="2">Uncharacterized protein</fullName>
    </submittedName>
</protein>
<gene>
    <name evidence="2" type="ORF">E4K66_36985</name>
</gene>
<name>A0A4Y9KQF4_9BRAD</name>
<feature type="region of interest" description="Disordered" evidence="1">
    <location>
        <begin position="112"/>
        <end position="134"/>
    </location>
</feature>
<evidence type="ECO:0000313" key="3">
    <source>
        <dbReference type="Proteomes" id="UP000298225"/>
    </source>
</evidence>
<sequence length="134" mass="14330">MADEQLGDFKPSADHRNRGNRRDQDSEQHGGSTCSPKADRSLRPSACPSGTLTAIPMQNGVMNRTVATCKGITWPATAVVLITTHQKRRRRKGPDSVKMAIETGVPITMSCGINGQSNRTDIGAPGSRETGDVV</sequence>
<evidence type="ECO:0000256" key="1">
    <source>
        <dbReference type="SAM" id="MobiDB-lite"/>
    </source>
</evidence>
<accession>A0A4Y9KQF4</accession>
<dbReference type="Proteomes" id="UP000298225">
    <property type="component" value="Unassembled WGS sequence"/>
</dbReference>
<keyword evidence="3" id="KW-1185">Reference proteome</keyword>
<comment type="caution">
    <text evidence="2">The sequence shown here is derived from an EMBL/GenBank/DDBJ whole genome shotgun (WGS) entry which is preliminary data.</text>
</comment>
<evidence type="ECO:0000313" key="2">
    <source>
        <dbReference type="EMBL" id="TFV29777.1"/>
    </source>
</evidence>
<organism evidence="2 3">
    <name type="scientific">Bradyrhizobium frederickii</name>
    <dbReference type="NCBI Taxonomy" id="2560054"/>
    <lineage>
        <taxon>Bacteria</taxon>
        <taxon>Pseudomonadati</taxon>
        <taxon>Pseudomonadota</taxon>
        <taxon>Alphaproteobacteria</taxon>
        <taxon>Hyphomicrobiales</taxon>
        <taxon>Nitrobacteraceae</taxon>
        <taxon>Bradyrhizobium</taxon>
    </lineage>
</organism>
<dbReference type="RefSeq" id="WP_135171736.1">
    <property type="nucleotide sequence ID" value="NZ_SPQU01000044.1"/>
</dbReference>
<dbReference type="EMBL" id="SPQU01000044">
    <property type="protein sequence ID" value="TFV29777.1"/>
    <property type="molecule type" value="Genomic_DNA"/>
</dbReference>